<dbReference type="PROSITE" id="PS50850">
    <property type="entry name" value="MFS"/>
    <property type="match status" value="1"/>
</dbReference>
<dbReference type="OrthoDB" id="9788453at2"/>
<feature type="transmembrane region" description="Helical" evidence="7">
    <location>
        <begin position="251"/>
        <end position="269"/>
    </location>
</feature>
<dbReference type="GO" id="GO:0022857">
    <property type="term" value="F:transmembrane transporter activity"/>
    <property type="evidence" value="ECO:0007669"/>
    <property type="project" value="InterPro"/>
</dbReference>
<dbReference type="eggNOG" id="COG2814">
    <property type="taxonomic scope" value="Bacteria"/>
</dbReference>
<dbReference type="InterPro" id="IPR050189">
    <property type="entry name" value="MFS_Efflux_Transporters"/>
</dbReference>
<accession>A0A0A5GJL7</accession>
<evidence type="ECO:0000256" key="2">
    <source>
        <dbReference type="ARBA" id="ARBA00022448"/>
    </source>
</evidence>
<dbReference type="AlphaFoldDB" id="A0A0A5GJL7"/>
<keyword evidence="2" id="KW-0813">Transport</keyword>
<name>A0A0A5GJL7_9BACI</name>
<feature type="transmembrane region" description="Helical" evidence="7">
    <location>
        <begin position="174"/>
        <end position="195"/>
    </location>
</feature>
<dbReference type="EMBL" id="AVPE01000010">
    <property type="protein sequence ID" value="KGX91350.1"/>
    <property type="molecule type" value="Genomic_DNA"/>
</dbReference>
<feature type="transmembrane region" description="Helical" evidence="7">
    <location>
        <begin position="349"/>
        <end position="369"/>
    </location>
</feature>
<feature type="transmembrane region" description="Helical" evidence="7">
    <location>
        <begin position="375"/>
        <end position="395"/>
    </location>
</feature>
<keyword evidence="3" id="KW-1003">Cell membrane</keyword>
<keyword evidence="10" id="KW-1185">Reference proteome</keyword>
<evidence type="ECO:0000256" key="7">
    <source>
        <dbReference type="SAM" id="Phobius"/>
    </source>
</evidence>
<keyword evidence="5 7" id="KW-1133">Transmembrane helix</keyword>
<dbReference type="InterPro" id="IPR020846">
    <property type="entry name" value="MFS_dom"/>
</dbReference>
<feature type="transmembrane region" description="Helical" evidence="7">
    <location>
        <begin position="143"/>
        <end position="168"/>
    </location>
</feature>
<proteinExistence type="predicted"/>
<dbReference type="Gene3D" id="1.20.1250.20">
    <property type="entry name" value="MFS general substrate transporter like domains"/>
    <property type="match status" value="2"/>
</dbReference>
<feature type="domain" description="Major facilitator superfamily (MFS) profile" evidence="8">
    <location>
        <begin position="18"/>
        <end position="397"/>
    </location>
</feature>
<dbReference type="Proteomes" id="UP000030528">
    <property type="component" value="Unassembled WGS sequence"/>
</dbReference>
<evidence type="ECO:0000313" key="9">
    <source>
        <dbReference type="EMBL" id="KGX91350.1"/>
    </source>
</evidence>
<dbReference type="InterPro" id="IPR036259">
    <property type="entry name" value="MFS_trans_sf"/>
</dbReference>
<comment type="caution">
    <text evidence="9">The sequence shown here is derived from an EMBL/GenBank/DDBJ whole genome shotgun (WGS) entry which is preliminary data.</text>
</comment>
<feature type="transmembrane region" description="Helical" evidence="7">
    <location>
        <begin position="84"/>
        <end position="103"/>
    </location>
</feature>
<reference evidence="9 10" key="1">
    <citation type="submission" date="2013-08" db="EMBL/GenBank/DDBJ databases">
        <authorList>
            <person name="Huang J."/>
            <person name="Wang G."/>
        </authorList>
    </citation>
    <scope>NUCLEOTIDE SEQUENCE [LARGE SCALE GENOMIC DNA]</scope>
    <source>
        <strain evidence="9 10">JSM 076056</strain>
    </source>
</reference>
<dbReference type="PANTHER" id="PTHR43124">
    <property type="entry name" value="PURINE EFFLUX PUMP PBUE"/>
    <property type="match status" value="1"/>
</dbReference>
<dbReference type="GO" id="GO:0005886">
    <property type="term" value="C:plasma membrane"/>
    <property type="evidence" value="ECO:0007669"/>
    <property type="project" value="UniProtKB-SubCell"/>
</dbReference>
<comment type="subcellular location">
    <subcellularLocation>
        <location evidence="1">Cell membrane</location>
        <topology evidence="1">Multi-pass membrane protein</topology>
    </subcellularLocation>
</comment>
<feature type="transmembrane region" description="Helical" evidence="7">
    <location>
        <begin position="216"/>
        <end position="239"/>
    </location>
</feature>
<evidence type="ECO:0000256" key="3">
    <source>
        <dbReference type="ARBA" id="ARBA00022475"/>
    </source>
</evidence>
<keyword evidence="6 7" id="KW-0472">Membrane</keyword>
<dbReference type="STRING" id="1385510.GCA_000425205_02456"/>
<keyword evidence="4 7" id="KW-0812">Transmembrane</keyword>
<feature type="transmembrane region" description="Helical" evidence="7">
    <location>
        <begin position="281"/>
        <end position="299"/>
    </location>
</feature>
<dbReference type="PANTHER" id="PTHR43124:SF8">
    <property type="entry name" value="INNER MEMBRANE TRANSPORT PROTEIN YDHP"/>
    <property type="match status" value="1"/>
</dbReference>
<feature type="transmembrane region" description="Helical" evidence="7">
    <location>
        <begin position="109"/>
        <end position="131"/>
    </location>
</feature>
<evidence type="ECO:0000256" key="1">
    <source>
        <dbReference type="ARBA" id="ARBA00004651"/>
    </source>
</evidence>
<feature type="transmembrane region" description="Helical" evidence="7">
    <location>
        <begin position="54"/>
        <end position="72"/>
    </location>
</feature>
<evidence type="ECO:0000256" key="4">
    <source>
        <dbReference type="ARBA" id="ARBA00022692"/>
    </source>
</evidence>
<evidence type="ECO:0000256" key="6">
    <source>
        <dbReference type="ARBA" id="ARBA00023136"/>
    </source>
</evidence>
<organism evidence="9 10">
    <name type="scientific">Pontibacillus halophilus JSM 076056 = DSM 19796</name>
    <dbReference type="NCBI Taxonomy" id="1385510"/>
    <lineage>
        <taxon>Bacteria</taxon>
        <taxon>Bacillati</taxon>
        <taxon>Bacillota</taxon>
        <taxon>Bacilli</taxon>
        <taxon>Bacillales</taxon>
        <taxon>Bacillaceae</taxon>
        <taxon>Pontibacillus</taxon>
    </lineage>
</organism>
<dbReference type="InterPro" id="IPR011701">
    <property type="entry name" value="MFS"/>
</dbReference>
<evidence type="ECO:0000313" key="10">
    <source>
        <dbReference type="Proteomes" id="UP000030528"/>
    </source>
</evidence>
<evidence type="ECO:0000259" key="8">
    <source>
        <dbReference type="PROSITE" id="PS50850"/>
    </source>
</evidence>
<evidence type="ECO:0000256" key="5">
    <source>
        <dbReference type="ARBA" id="ARBA00022989"/>
    </source>
</evidence>
<feature type="transmembrane region" description="Helical" evidence="7">
    <location>
        <begin position="16"/>
        <end position="42"/>
    </location>
</feature>
<dbReference type="SUPFAM" id="SSF103473">
    <property type="entry name" value="MFS general substrate transporter"/>
    <property type="match status" value="1"/>
</dbReference>
<dbReference type="Pfam" id="PF07690">
    <property type="entry name" value="MFS_1"/>
    <property type="match status" value="1"/>
</dbReference>
<feature type="transmembrane region" description="Helical" evidence="7">
    <location>
        <begin position="305"/>
        <end position="328"/>
    </location>
</feature>
<dbReference type="CDD" id="cd17324">
    <property type="entry name" value="MFS_NepI_like"/>
    <property type="match status" value="1"/>
</dbReference>
<sequence>MEQEETPMNNLSSKAIIGLLSLAISAFAIGTTEFVIVGLLQTVAVDLDITVTKAGSLISGYAAAIAIGTPIVTTMTGKLPKKGLLLTFMSIFIIGNILSGLSTTYELLMISRIITAVAHGVFFAIAATVAAELVPKDKQASAISIMFTGLTVATIIGVPFGTFIGQAVGWRATFYSVAALGLIGLLANIWAVDRIKRPAESPTLGDVGRLIANPRIVLALLMTAFGFGGTFALFTYLSPILENVSGFSESAISWMLLLYGVAVAIGNIVGGKISNNHPVKALRYVFFIQIFVLLLQMVLLPSQALSYLSVFILGLFAFMLTPGVQSYILMLAEKLVPKAKEVASAMNIAAFNIGIAGGSAIGGFVVDYMDYMDTAWIGAIMVVVALLLAVINYRLDKKQNLF</sequence>
<protein>
    <submittedName>
        <fullName evidence="9">Sugar MFS transporter</fullName>
    </submittedName>
</protein>
<gene>
    <name evidence="9" type="ORF">N781_04620</name>
</gene>